<proteinExistence type="predicted"/>
<dbReference type="EMBL" id="BPLR01020446">
    <property type="protein sequence ID" value="GIX78893.1"/>
    <property type="molecule type" value="Genomic_DNA"/>
</dbReference>
<gene>
    <name evidence="1" type="ORF">CEXT_257691</name>
</gene>
<name>A0AAV4N3A4_CAEEX</name>
<dbReference type="Proteomes" id="UP001054945">
    <property type="component" value="Unassembled WGS sequence"/>
</dbReference>
<sequence>MAKTLPNSISNTLSNCQYEAPTSSPPSLSVSGLYRMSPTDSSLCPLCKLTTQIRLRNYCMSLKWTFCCCCCCEPLVSFIYIMNSSSIADEENHRLQG</sequence>
<reference evidence="1 2" key="1">
    <citation type="submission" date="2021-06" db="EMBL/GenBank/DDBJ databases">
        <title>Caerostris extrusa draft genome.</title>
        <authorList>
            <person name="Kono N."/>
            <person name="Arakawa K."/>
        </authorList>
    </citation>
    <scope>NUCLEOTIDE SEQUENCE [LARGE SCALE GENOMIC DNA]</scope>
</reference>
<keyword evidence="2" id="KW-1185">Reference proteome</keyword>
<accession>A0AAV4N3A4</accession>
<organism evidence="1 2">
    <name type="scientific">Caerostris extrusa</name>
    <name type="common">Bark spider</name>
    <name type="synonym">Caerostris bankana</name>
    <dbReference type="NCBI Taxonomy" id="172846"/>
    <lineage>
        <taxon>Eukaryota</taxon>
        <taxon>Metazoa</taxon>
        <taxon>Ecdysozoa</taxon>
        <taxon>Arthropoda</taxon>
        <taxon>Chelicerata</taxon>
        <taxon>Arachnida</taxon>
        <taxon>Araneae</taxon>
        <taxon>Araneomorphae</taxon>
        <taxon>Entelegynae</taxon>
        <taxon>Araneoidea</taxon>
        <taxon>Araneidae</taxon>
        <taxon>Caerostris</taxon>
    </lineage>
</organism>
<comment type="caution">
    <text evidence="1">The sequence shown here is derived from an EMBL/GenBank/DDBJ whole genome shotgun (WGS) entry which is preliminary data.</text>
</comment>
<evidence type="ECO:0000313" key="1">
    <source>
        <dbReference type="EMBL" id="GIX78893.1"/>
    </source>
</evidence>
<dbReference type="AlphaFoldDB" id="A0AAV4N3A4"/>
<protein>
    <recommendedName>
        <fullName evidence="3">LITAF domain-containing protein</fullName>
    </recommendedName>
</protein>
<evidence type="ECO:0000313" key="2">
    <source>
        <dbReference type="Proteomes" id="UP001054945"/>
    </source>
</evidence>
<evidence type="ECO:0008006" key="3">
    <source>
        <dbReference type="Google" id="ProtNLM"/>
    </source>
</evidence>